<dbReference type="AlphaFoldDB" id="A0AAW0EZ53"/>
<comment type="caution">
    <text evidence="2">The sequence shown here is derived from an EMBL/GenBank/DDBJ whole genome shotgun (WGS) entry which is preliminary data.</text>
</comment>
<reference evidence="2 3" key="1">
    <citation type="journal article" date="2021" name="MBio">
        <title>A New Model Trypanosomatid, Novymonas esmeraldas: Genomic Perception of Its 'Candidatus Pandoraea novymonadis' Endosymbiont.</title>
        <authorList>
            <person name="Zakharova A."/>
            <person name="Saura A."/>
            <person name="Butenko A."/>
            <person name="Podesvova L."/>
            <person name="Warmusova S."/>
            <person name="Kostygov A.Y."/>
            <person name="Nenarokova A."/>
            <person name="Lukes J."/>
            <person name="Opperdoes F.R."/>
            <person name="Yurchenko V."/>
        </authorList>
    </citation>
    <scope>NUCLEOTIDE SEQUENCE [LARGE SCALE GENOMIC DNA]</scope>
    <source>
        <strain evidence="2 3">E262AT.01</strain>
    </source>
</reference>
<feature type="compositionally biased region" description="Pro residues" evidence="1">
    <location>
        <begin position="189"/>
        <end position="201"/>
    </location>
</feature>
<sequence>MLRRGALLRSGHGDLFPTSKAAAHLTPQWIMSREVPHAPGKGHCYADFTTPAHHNKFQVSGAETHERKIISTVNASAAELHHCTTRRPSAAAVAATVAGVHSALDTHHPKTNDTPMARATIAAKQAAEELAKTRDFMAHKRGPTQRAFKEPATADCMTTKIYIEDRVNKLRKMENANQNGYVREHMPYLPNPPPAPAPPRK</sequence>
<evidence type="ECO:0000313" key="2">
    <source>
        <dbReference type="EMBL" id="KAK7198350.1"/>
    </source>
</evidence>
<dbReference type="EMBL" id="JAECZO010000145">
    <property type="protein sequence ID" value="KAK7198350.1"/>
    <property type="molecule type" value="Genomic_DNA"/>
</dbReference>
<keyword evidence="3" id="KW-1185">Reference proteome</keyword>
<dbReference type="Proteomes" id="UP001430356">
    <property type="component" value="Unassembled WGS sequence"/>
</dbReference>
<accession>A0AAW0EZ53</accession>
<feature type="region of interest" description="Disordered" evidence="1">
    <location>
        <begin position="181"/>
        <end position="201"/>
    </location>
</feature>
<evidence type="ECO:0000256" key="1">
    <source>
        <dbReference type="SAM" id="MobiDB-lite"/>
    </source>
</evidence>
<organism evidence="2 3">
    <name type="scientific">Novymonas esmeraldas</name>
    <dbReference type="NCBI Taxonomy" id="1808958"/>
    <lineage>
        <taxon>Eukaryota</taxon>
        <taxon>Discoba</taxon>
        <taxon>Euglenozoa</taxon>
        <taxon>Kinetoplastea</taxon>
        <taxon>Metakinetoplastina</taxon>
        <taxon>Trypanosomatida</taxon>
        <taxon>Trypanosomatidae</taxon>
        <taxon>Novymonas</taxon>
    </lineage>
</organism>
<name>A0AAW0EZ53_9TRYP</name>
<evidence type="ECO:0000313" key="3">
    <source>
        <dbReference type="Proteomes" id="UP001430356"/>
    </source>
</evidence>
<protein>
    <submittedName>
        <fullName evidence="2">Uncharacterized protein</fullName>
    </submittedName>
</protein>
<gene>
    <name evidence="2" type="ORF">NESM_000794100</name>
</gene>
<proteinExistence type="predicted"/>